<comment type="similarity">
    <text evidence="5 13">Belongs to the inositol monophosphatase superfamily.</text>
</comment>
<dbReference type="STRING" id="145388.A0A0D2KDJ2"/>
<proteinExistence type="inferred from homology"/>
<dbReference type="Pfam" id="PF00459">
    <property type="entry name" value="Inositol_P"/>
    <property type="match status" value="1"/>
</dbReference>
<evidence type="ECO:0000313" key="14">
    <source>
        <dbReference type="EMBL" id="KIY93898.1"/>
    </source>
</evidence>
<evidence type="ECO:0000256" key="10">
    <source>
        <dbReference type="ARBA" id="ARBA00022842"/>
    </source>
</evidence>
<comment type="cofactor">
    <cofactor evidence="2 12 13">
        <name>Mg(2+)</name>
        <dbReference type="ChEBI" id="CHEBI:18420"/>
    </cofactor>
</comment>
<evidence type="ECO:0000256" key="12">
    <source>
        <dbReference type="PIRSR" id="PIRSR600760-2"/>
    </source>
</evidence>
<organism evidence="14 15">
    <name type="scientific">Monoraphidium neglectum</name>
    <dbReference type="NCBI Taxonomy" id="145388"/>
    <lineage>
        <taxon>Eukaryota</taxon>
        <taxon>Viridiplantae</taxon>
        <taxon>Chlorophyta</taxon>
        <taxon>core chlorophytes</taxon>
        <taxon>Chlorophyceae</taxon>
        <taxon>CS clade</taxon>
        <taxon>Sphaeropleales</taxon>
        <taxon>Selenastraceae</taxon>
        <taxon>Monoraphidium</taxon>
    </lineage>
</organism>
<comment type="subcellular location">
    <subcellularLocation>
        <location evidence="3">Cytoplasm</location>
    </subcellularLocation>
</comment>
<reference evidence="14 15" key="1">
    <citation type="journal article" date="2013" name="BMC Genomics">
        <title>Reconstruction of the lipid metabolism for the microalga Monoraphidium neglectum from its genome sequence reveals characteristics suitable for biofuel production.</title>
        <authorList>
            <person name="Bogen C."/>
            <person name="Al-Dilaimi A."/>
            <person name="Albersmeier A."/>
            <person name="Wichmann J."/>
            <person name="Grundmann M."/>
            <person name="Rupp O."/>
            <person name="Lauersen K.J."/>
            <person name="Blifernez-Klassen O."/>
            <person name="Kalinowski J."/>
            <person name="Goesmann A."/>
            <person name="Mussgnug J.H."/>
            <person name="Kruse O."/>
        </authorList>
    </citation>
    <scope>NUCLEOTIDE SEQUENCE [LARGE SCALE GENOMIC DNA]</scope>
    <source>
        <strain evidence="14 15">SAG 48.87</strain>
    </source>
</reference>
<evidence type="ECO:0000313" key="15">
    <source>
        <dbReference type="Proteomes" id="UP000054498"/>
    </source>
</evidence>
<sequence>MADIDLDAALRVAVDAARVAGAIIADAWGNGAKGEVTKSSHVDLVTETDKKCEDVIRTRLMEAFPAHSFIGEEEAAEAGGAVTLTDEPTWMVDPLDGTTNFVHGYPFSCVCVALAVKQEPVVGVVYNPILQELFTARQGGGAFRNDRPIRVSGTTDLRQALVGTEIGTTRDAETVEAMLDRVKQLTAASRSLRCCGSCAMNICGVACGRLDAFYEIGFGGCWDVAAGAIILREAGGQLLDPSGGPWHVNSRRVLAANAHLGPAAAAVLKGCKVSSKEPAAPGEADAAAAAADWSV</sequence>
<dbReference type="RefSeq" id="XP_013892918.1">
    <property type="nucleotide sequence ID" value="XM_014037464.1"/>
</dbReference>
<evidence type="ECO:0000256" key="3">
    <source>
        <dbReference type="ARBA" id="ARBA00004496"/>
    </source>
</evidence>
<feature type="binding site" evidence="12">
    <location>
        <position position="95"/>
    </location>
    <ligand>
        <name>Mg(2+)</name>
        <dbReference type="ChEBI" id="CHEBI:18420"/>
        <label>1</label>
        <note>catalytic</note>
    </ligand>
</feature>
<dbReference type="PROSITE" id="PS00629">
    <property type="entry name" value="IMP_1"/>
    <property type="match status" value="1"/>
</dbReference>
<evidence type="ECO:0000256" key="4">
    <source>
        <dbReference type="ARBA" id="ARBA00005152"/>
    </source>
</evidence>
<keyword evidence="8 12" id="KW-0479">Metal-binding</keyword>
<dbReference type="EMBL" id="KK104450">
    <property type="protein sequence ID" value="KIY93898.1"/>
    <property type="molecule type" value="Genomic_DNA"/>
</dbReference>
<accession>A0A0D2KDJ2</accession>
<dbReference type="AlphaFoldDB" id="A0A0D2KDJ2"/>
<dbReference type="InterPro" id="IPR020552">
    <property type="entry name" value="Inositol_monoPase_Li-sen"/>
</dbReference>
<dbReference type="GO" id="GO:0046872">
    <property type="term" value="F:metal ion binding"/>
    <property type="evidence" value="ECO:0007669"/>
    <property type="project" value="UniProtKB-KW"/>
</dbReference>
<protein>
    <recommendedName>
        <fullName evidence="13">Inositol-1-monophosphatase</fullName>
        <ecNumber evidence="13">3.1.3.25</ecNumber>
    </recommendedName>
</protein>
<dbReference type="GeneID" id="25731589"/>
<dbReference type="Gene3D" id="3.30.540.10">
    <property type="entry name" value="Fructose-1,6-Bisphosphatase, subunit A, domain 1"/>
    <property type="match status" value="1"/>
</dbReference>
<feature type="binding site" evidence="12">
    <location>
        <position position="96"/>
    </location>
    <ligand>
        <name>Mg(2+)</name>
        <dbReference type="ChEBI" id="CHEBI:18420"/>
        <label>1</label>
        <note>catalytic</note>
    </ligand>
</feature>
<evidence type="ECO:0000256" key="7">
    <source>
        <dbReference type="ARBA" id="ARBA00022671"/>
    </source>
</evidence>
<dbReference type="PRINTS" id="PR00377">
    <property type="entry name" value="IMPHPHTASES"/>
</dbReference>
<feature type="binding site" evidence="12">
    <location>
        <position position="72"/>
    </location>
    <ligand>
        <name>Mg(2+)</name>
        <dbReference type="ChEBI" id="CHEBI:18420"/>
        <label>1</label>
        <note>catalytic</note>
    </ligand>
</feature>
<feature type="binding site" evidence="12">
    <location>
        <position position="223"/>
    </location>
    <ligand>
        <name>Mg(2+)</name>
        <dbReference type="ChEBI" id="CHEBI:18420"/>
        <label>1</label>
        <note>catalytic</note>
    </ligand>
</feature>
<evidence type="ECO:0000256" key="9">
    <source>
        <dbReference type="ARBA" id="ARBA00022801"/>
    </source>
</evidence>
<dbReference type="EC" id="3.1.3.25" evidence="13"/>
<evidence type="ECO:0000256" key="8">
    <source>
        <dbReference type="ARBA" id="ARBA00022723"/>
    </source>
</evidence>
<dbReference type="InterPro" id="IPR020550">
    <property type="entry name" value="Inositol_monophosphatase_CS"/>
</dbReference>
<evidence type="ECO:0000256" key="5">
    <source>
        <dbReference type="ARBA" id="ARBA00009759"/>
    </source>
</evidence>
<comment type="catalytic activity">
    <reaction evidence="11">
        <text>alpha-D-galactose 1-phosphate + H2O = D-galactose + phosphate</text>
        <dbReference type="Rhea" id="RHEA:29315"/>
        <dbReference type="ChEBI" id="CHEBI:4139"/>
        <dbReference type="ChEBI" id="CHEBI:15377"/>
        <dbReference type="ChEBI" id="CHEBI:43474"/>
        <dbReference type="ChEBI" id="CHEBI:58336"/>
        <dbReference type="EC" id="3.1.3.94"/>
    </reaction>
</comment>
<dbReference type="GO" id="GO:0005737">
    <property type="term" value="C:cytoplasm"/>
    <property type="evidence" value="ECO:0007669"/>
    <property type="project" value="UniProtKB-SubCell"/>
</dbReference>
<dbReference type="CDD" id="cd01639">
    <property type="entry name" value="IMPase"/>
    <property type="match status" value="1"/>
</dbReference>
<keyword evidence="10 12" id="KW-0460">Magnesium</keyword>
<dbReference type="PRINTS" id="PR00378">
    <property type="entry name" value="LIIMPHPHTASE"/>
</dbReference>
<dbReference type="GO" id="GO:0007165">
    <property type="term" value="P:signal transduction"/>
    <property type="evidence" value="ECO:0007669"/>
    <property type="project" value="TreeGrafter"/>
</dbReference>
<dbReference type="InterPro" id="IPR033942">
    <property type="entry name" value="IMPase"/>
</dbReference>
<dbReference type="Gene3D" id="3.40.190.80">
    <property type="match status" value="1"/>
</dbReference>
<dbReference type="GO" id="GO:0008934">
    <property type="term" value="F:inositol monophosphate 1-phosphatase activity"/>
    <property type="evidence" value="ECO:0007669"/>
    <property type="project" value="InterPro"/>
</dbReference>
<feature type="binding site" evidence="12">
    <location>
        <position position="93"/>
    </location>
    <ligand>
        <name>Mg(2+)</name>
        <dbReference type="ChEBI" id="CHEBI:18420"/>
        <label>2</label>
    </ligand>
</feature>
<dbReference type="KEGG" id="mng:MNEG_14064"/>
<evidence type="ECO:0000256" key="6">
    <source>
        <dbReference type="ARBA" id="ARBA00022490"/>
    </source>
</evidence>
<keyword evidence="15" id="KW-1185">Reference proteome</keyword>
<evidence type="ECO:0000256" key="13">
    <source>
        <dbReference type="RuleBase" id="RU364068"/>
    </source>
</evidence>
<dbReference type="InterPro" id="IPR020583">
    <property type="entry name" value="Inositol_monoP_metal-BS"/>
</dbReference>
<keyword evidence="6" id="KW-0963">Cytoplasm</keyword>
<dbReference type="OrthoDB" id="10254945at2759"/>
<evidence type="ECO:0000256" key="2">
    <source>
        <dbReference type="ARBA" id="ARBA00001946"/>
    </source>
</evidence>
<keyword evidence="7" id="KW-0452">Lithium</keyword>
<gene>
    <name evidence="14" type="ORF">MNEG_14064</name>
</gene>
<dbReference type="UniPathway" id="UPA00823">
    <property type="reaction ID" value="UER00788"/>
</dbReference>
<dbReference type="PROSITE" id="PS00630">
    <property type="entry name" value="IMP_2"/>
    <property type="match status" value="1"/>
</dbReference>
<keyword evidence="9 13" id="KW-0378">Hydrolase</keyword>
<comment type="pathway">
    <text evidence="4 13">Polyol metabolism; myo-inositol biosynthesis; myo-inositol from D-glucose 6-phosphate: step 2/2.</text>
</comment>
<evidence type="ECO:0000256" key="1">
    <source>
        <dbReference type="ARBA" id="ARBA00001033"/>
    </source>
</evidence>
<dbReference type="InterPro" id="IPR000760">
    <property type="entry name" value="Inositol_monophosphatase-like"/>
</dbReference>
<comment type="catalytic activity">
    <reaction evidence="1 13">
        <text>a myo-inositol phosphate + H2O = myo-inositol + phosphate</text>
        <dbReference type="Rhea" id="RHEA:24056"/>
        <dbReference type="ChEBI" id="CHEBI:15377"/>
        <dbReference type="ChEBI" id="CHEBI:17268"/>
        <dbReference type="ChEBI" id="CHEBI:43474"/>
        <dbReference type="ChEBI" id="CHEBI:84139"/>
        <dbReference type="EC" id="3.1.3.25"/>
    </reaction>
</comment>
<dbReference type="GO" id="GO:0046854">
    <property type="term" value="P:phosphatidylinositol phosphate biosynthetic process"/>
    <property type="evidence" value="ECO:0007669"/>
    <property type="project" value="InterPro"/>
</dbReference>
<dbReference type="GO" id="GO:0006021">
    <property type="term" value="P:inositol biosynthetic process"/>
    <property type="evidence" value="ECO:0007669"/>
    <property type="project" value="UniProtKB-UniPathway"/>
</dbReference>
<dbReference type="SUPFAM" id="SSF56655">
    <property type="entry name" value="Carbohydrate phosphatase"/>
    <property type="match status" value="1"/>
</dbReference>
<dbReference type="PANTHER" id="PTHR20854:SF4">
    <property type="entry name" value="INOSITOL-1-MONOPHOSPHATASE-RELATED"/>
    <property type="match status" value="1"/>
</dbReference>
<dbReference type="FunFam" id="3.40.190.80:FF:000002">
    <property type="entry name" value="Inositol-1-monophosphatase"/>
    <property type="match status" value="1"/>
</dbReference>
<dbReference type="Proteomes" id="UP000054498">
    <property type="component" value="Unassembled WGS sequence"/>
</dbReference>
<name>A0A0D2KDJ2_9CHLO</name>
<evidence type="ECO:0000256" key="11">
    <source>
        <dbReference type="ARBA" id="ARBA00035990"/>
    </source>
</evidence>
<dbReference type="FunFam" id="3.30.540.10:FF:000013">
    <property type="entry name" value="Inositol-1-monophosphatase"/>
    <property type="match status" value="1"/>
</dbReference>
<dbReference type="PANTHER" id="PTHR20854">
    <property type="entry name" value="INOSITOL MONOPHOSPHATASE"/>
    <property type="match status" value="1"/>
</dbReference>